<dbReference type="KEGG" id="fya:KMW28_12770"/>
<proteinExistence type="predicted"/>
<dbReference type="GO" id="GO:0004668">
    <property type="term" value="F:protein-arginine deiminase activity"/>
    <property type="evidence" value="ECO:0007669"/>
    <property type="project" value="InterPro"/>
</dbReference>
<evidence type="ECO:0000256" key="1">
    <source>
        <dbReference type="ARBA" id="ARBA00022801"/>
    </source>
</evidence>
<reference evidence="2 3" key="1">
    <citation type="submission" date="2021-05" db="EMBL/GenBank/DDBJ databases">
        <title>Comparative genomic studies on the polysaccharide-degrading batcterial strains of the Flammeovirga genus.</title>
        <authorList>
            <person name="Zewei F."/>
            <person name="Zheng Z."/>
            <person name="Yu L."/>
            <person name="Ruyue G."/>
            <person name="Yanhong M."/>
            <person name="Yuanyuan C."/>
            <person name="Jingyan G."/>
            <person name="Wenjun H."/>
        </authorList>
    </citation>
    <scope>NUCLEOTIDE SEQUENCE [LARGE SCALE GENOMIC DNA]</scope>
    <source>
        <strain evidence="2 3">NBRC:100898</strain>
    </source>
</reference>
<dbReference type="PANTHER" id="PTHR31377:SF0">
    <property type="entry name" value="AGMATINE DEIMINASE-RELATED"/>
    <property type="match status" value="1"/>
</dbReference>
<dbReference type="GO" id="GO:0009446">
    <property type="term" value="P:putrescine biosynthetic process"/>
    <property type="evidence" value="ECO:0007669"/>
    <property type="project" value="InterPro"/>
</dbReference>
<gene>
    <name evidence="2" type="ORF">KMW28_12770</name>
</gene>
<evidence type="ECO:0000313" key="2">
    <source>
        <dbReference type="EMBL" id="QWG00526.1"/>
    </source>
</evidence>
<dbReference type="SUPFAM" id="SSF55909">
    <property type="entry name" value="Pentein"/>
    <property type="match status" value="1"/>
</dbReference>
<protein>
    <submittedName>
        <fullName evidence="2">Agmatine deiminase family protein</fullName>
    </submittedName>
</protein>
<dbReference type="InterPro" id="IPR007466">
    <property type="entry name" value="Peptidyl-Arg-deiminase_porph"/>
</dbReference>
<organism evidence="2 3">
    <name type="scientific">Flammeovirga yaeyamensis</name>
    <dbReference type="NCBI Taxonomy" id="367791"/>
    <lineage>
        <taxon>Bacteria</taxon>
        <taxon>Pseudomonadati</taxon>
        <taxon>Bacteroidota</taxon>
        <taxon>Cytophagia</taxon>
        <taxon>Cytophagales</taxon>
        <taxon>Flammeovirgaceae</taxon>
        <taxon>Flammeovirga</taxon>
    </lineage>
</organism>
<keyword evidence="1" id="KW-0378">Hydrolase</keyword>
<dbReference type="RefSeq" id="WP_169663080.1">
    <property type="nucleotide sequence ID" value="NZ_CP076132.1"/>
</dbReference>
<accession>A0AAX1MZ24</accession>
<dbReference type="AlphaFoldDB" id="A0AAX1MZ24"/>
<dbReference type="Proteomes" id="UP000678679">
    <property type="component" value="Chromosome 1"/>
</dbReference>
<dbReference type="EMBL" id="CP076132">
    <property type="protein sequence ID" value="QWG00526.1"/>
    <property type="molecule type" value="Genomic_DNA"/>
</dbReference>
<sequence>MISDFETTKVYFSQLINDEKYQDDFQEIKAILEHSNIPINFLPKTNDIWARDYMPIQISKDKFIEFRYDPDYLQGNQKGYRNLKTYPDLVCDALGLKTIKSDVILDGGNVVKSRNTIILTDKLVYENRHHYSKKTLLKSLHEIFEVDNVVLIPWDKLEPYGHSDGMLRFINEETILLNHIYDEEKEIYQPLDKAGLHIEKLKFSEQENKNRNWAYINFLLMKDIILIPKFEIVEDIQALEQLQQLYPAYASKMFLVSMKSIVKNGGALNCITWTIKAN</sequence>
<dbReference type="Gene3D" id="3.75.10.10">
    <property type="entry name" value="L-arginine/glycine Amidinotransferase, Chain A"/>
    <property type="match status" value="1"/>
</dbReference>
<keyword evidence="3" id="KW-1185">Reference proteome</keyword>
<name>A0AAX1MZ24_9BACT</name>
<evidence type="ECO:0000313" key="3">
    <source>
        <dbReference type="Proteomes" id="UP000678679"/>
    </source>
</evidence>
<dbReference type="PANTHER" id="PTHR31377">
    <property type="entry name" value="AGMATINE DEIMINASE-RELATED"/>
    <property type="match status" value="1"/>
</dbReference>
<dbReference type="Pfam" id="PF04371">
    <property type="entry name" value="PAD_porph"/>
    <property type="match status" value="1"/>
</dbReference>